<dbReference type="GO" id="GO:0046872">
    <property type="term" value="F:metal ion binding"/>
    <property type="evidence" value="ECO:0007669"/>
    <property type="project" value="UniProtKB-KW"/>
</dbReference>
<dbReference type="InterPro" id="IPR050187">
    <property type="entry name" value="Lipid_Phosphate_FormReg"/>
</dbReference>
<proteinExistence type="inferred from homology"/>
<comment type="caution">
    <text evidence="14">The sequence shown here is derived from an EMBL/GenBank/DDBJ whole genome shotgun (WGS) entry which is preliminary data.</text>
</comment>
<evidence type="ECO:0000259" key="13">
    <source>
        <dbReference type="PROSITE" id="PS50146"/>
    </source>
</evidence>
<keyword evidence="4" id="KW-0808">Transferase</keyword>
<evidence type="ECO:0000313" key="14">
    <source>
        <dbReference type="EMBL" id="KEY63224.1"/>
    </source>
</evidence>
<dbReference type="SUPFAM" id="SSF111331">
    <property type="entry name" value="NAD kinase/diacylglycerol kinase-like"/>
    <property type="match status" value="1"/>
</dbReference>
<comment type="similarity">
    <text evidence="2">Belongs to the diacylglycerol/lipid kinase family.</text>
</comment>
<dbReference type="InterPro" id="IPR016064">
    <property type="entry name" value="NAD/diacylglycerol_kinase_sf"/>
</dbReference>
<dbReference type="PANTHER" id="PTHR12358">
    <property type="entry name" value="SPHINGOSINE KINASE"/>
    <property type="match status" value="1"/>
</dbReference>
<name>A0A084AD45_LACLC</name>
<evidence type="ECO:0000313" key="15">
    <source>
        <dbReference type="Proteomes" id="UP000028401"/>
    </source>
</evidence>
<keyword evidence="5" id="KW-0479">Metal-binding</keyword>
<evidence type="ECO:0000256" key="12">
    <source>
        <dbReference type="ARBA" id="ARBA00023264"/>
    </source>
</evidence>
<evidence type="ECO:0000256" key="8">
    <source>
        <dbReference type="ARBA" id="ARBA00022840"/>
    </source>
</evidence>
<dbReference type="RefSeq" id="WP_042747817.1">
    <property type="nucleotide sequence ID" value="NZ_AZSI01000012.1"/>
</dbReference>
<sequence length="304" mass="34265">MKKVKVFYNENSGNNDEDKVLKKIKDFFARPENSDSQVDFINPESPEDAIRLAKKVSQEQTDLVIALGGDGTINKICGGVFEGGAKPILGIVPNGTVNNLSKSLHIPQDLEEVLDNLNHGEIQKFDIAKVNNDYMTSSLTMGILADIAQNVSGSEKKKFGPLAYLKDAYKVIRYNKTYRIKVKYNGKTKSLRTKLLLITMTDTIGGMQALAPKAKVDDGLIRVYSLKEINLFNILFHLNKLRRGKFEDFMEMTHFDTDHLEILTHSKKKKDNPYSRIDGDKSDPLPLDIKVYRKALTTLVPKKE</sequence>
<dbReference type="EMBL" id="AZSI01000012">
    <property type="protein sequence ID" value="KEY63224.1"/>
    <property type="molecule type" value="Genomic_DNA"/>
</dbReference>
<accession>A0A084AD45</accession>
<dbReference type="SMART" id="SM00046">
    <property type="entry name" value="DAGKc"/>
    <property type="match status" value="1"/>
</dbReference>
<dbReference type="Gene3D" id="2.60.200.40">
    <property type="match status" value="1"/>
</dbReference>
<dbReference type="Pfam" id="PF19279">
    <property type="entry name" value="YegS_C"/>
    <property type="match status" value="1"/>
</dbReference>
<evidence type="ECO:0000256" key="9">
    <source>
        <dbReference type="ARBA" id="ARBA00022842"/>
    </source>
</evidence>
<dbReference type="GO" id="GO:0008654">
    <property type="term" value="P:phospholipid biosynthetic process"/>
    <property type="evidence" value="ECO:0007669"/>
    <property type="project" value="UniProtKB-KW"/>
</dbReference>
<dbReference type="InterPro" id="IPR045540">
    <property type="entry name" value="YegS/DAGK_C"/>
</dbReference>
<evidence type="ECO:0000256" key="3">
    <source>
        <dbReference type="ARBA" id="ARBA00022516"/>
    </source>
</evidence>
<dbReference type="InterPro" id="IPR005218">
    <property type="entry name" value="Diacylglycerol/lipid_kinase"/>
</dbReference>
<reference evidence="14 15" key="1">
    <citation type="submission" date="2014-06" db="EMBL/GenBank/DDBJ databases">
        <title>Draft genome sequence of the putrescine producing strain Lactococcus lactis subsp cremoris GE214.</title>
        <authorList>
            <person name="Ladero V."/>
            <person name="Linares D.M."/>
            <person name="del Rio B."/>
            <person name="Mayo B."/>
            <person name="Martin M.C."/>
            <person name="Fernandez M."/>
            <person name="Alvarez M.A."/>
        </authorList>
    </citation>
    <scope>NUCLEOTIDE SEQUENCE [LARGE SCALE GENOMIC DNA]</scope>
    <source>
        <strain evidence="14 15">GE214</strain>
    </source>
</reference>
<keyword evidence="12" id="KW-1208">Phospholipid metabolism</keyword>
<dbReference type="InterPro" id="IPR017438">
    <property type="entry name" value="ATP-NAD_kinase_N"/>
</dbReference>
<organism evidence="14 15">
    <name type="scientific">Lactococcus cremoris subsp. cremoris GE214</name>
    <dbReference type="NCBI Taxonomy" id="1415168"/>
    <lineage>
        <taxon>Bacteria</taxon>
        <taxon>Bacillati</taxon>
        <taxon>Bacillota</taxon>
        <taxon>Bacilli</taxon>
        <taxon>Lactobacillales</taxon>
        <taxon>Streptococcaceae</taxon>
        <taxon>Lactococcus</taxon>
        <taxon>Lactococcus cremoris subsp. cremoris</taxon>
    </lineage>
</organism>
<evidence type="ECO:0000256" key="2">
    <source>
        <dbReference type="ARBA" id="ARBA00005983"/>
    </source>
</evidence>
<evidence type="ECO:0000256" key="6">
    <source>
        <dbReference type="ARBA" id="ARBA00022741"/>
    </source>
</evidence>
<dbReference type="PATRIC" id="fig|1415168.3.peg.580"/>
<evidence type="ECO:0000256" key="4">
    <source>
        <dbReference type="ARBA" id="ARBA00022679"/>
    </source>
</evidence>
<keyword evidence="9" id="KW-0460">Magnesium</keyword>
<protein>
    <submittedName>
        <fullName evidence="14">Lipid kinase from diacylglycerol kinase family</fullName>
    </submittedName>
</protein>
<keyword evidence="6" id="KW-0547">Nucleotide-binding</keyword>
<keyword evidence="11" id="KW-0594">Phospholipid biosynthesis</keyword>
<dbReference type="AlphaFoldDB" id="A0A084AD45"/>
<comment type="cofactor">
    <cofactor evidence="1">
        <name>Mg(2+)</name>
        <dbReference type="ChEBI" id="CHEBI:18420"/>
    </cofactor>
</comment>
<dbReference type="NCBIfam" id="TIGR00147">
    <property type="entry name" value="YegS/Rv2252/BmrU family lipid kinase"/>
    <property type="match status" value="1"/>
</dbReference>
<keyword evidence="3" id="KW-0444">Lipid biosynthesis</keyword>
<evidence type="ECO:0000256" key="1">
    <source>
        <dbReference type="ARBA" id="ARBA00001946"/>
    </source>
</evidence>
<dbReference type="Pfam" id="PF00781">
    <property type="entry name" value="DAGK_cat"/>
    <property type="match status" value="1"/>
</dbReference>
<dbReference type="PROSITE" id="PS50146">
    <property type="entry name" value="DAGK"/>
    <property type="match status" value="1"/>
</dbReference>
<evidence type="ECO:0000256" key="5">
    <source>
        <dbReference type="ARBA" id="ARBA00022723"/>
    </source>
</evidence>
<evidence type="ECO:0000256" key="10">
    <source>
        <dbReference type="ARBA" id="ARBA00023098"/>
    </source>
</evidence>
<dbReference type="GO" id="GO:0005886">
    <property type="term" value="C:plasma membrane"/>
    <property type="evidence" value="ECO:0007669"/>
    <property type="project" value="TreeGrafter"/>
</dbReference>
<dbReference type="GO" id="GO:0004143">
    <property type="term" value="F:ATP-dependent diacylglycerol kinase activity"/>
    <property type="evidence" value="ECO:0007669"/>
    <property type="project" value="TreeGrafter"/>
</dbReference>
<dbReference type="GO" id="GO:0005524">
    <property type="term" value="F:ATP binding"/>
    <property type="evidence" value="ECO:0007669"/>
    <property type="project" value="UniProtKB-KW"/>
</dbReference>
<feature type="domain" description="DAGKc" evidence="13">
    <location>
        <begin position="1"/>
        <end position="134"/>
    </location>
</feature>
<dbReference type="InterPro" id="IPR001206">
    <property type="entry name" value="Diacylglycerol_kinase_cat_dom"/>
</dbReference>
<dbReference type="Proteomes" id="UP000028401">
    <property type="component" value="Unassembled WGS sequence"/>
</dbReference>
<gene>
    <name evidence="14" type="ORF">U725_00547</name>
</gene>
<keyword evidence="8" id="KW-0067">ATP-binding</keyword>
<keyword evidence="10" id="KW-0443">Lipid metabolism</keyword>
<keyword evidence="7 14" id="KW-0418">Kinase</keyword>
<dbReference type="PANTHER" id="PTHR12358:SF106">
    <property type="entry name" value="LIPID KINASE YEGS"/>
    <property type="match status" value="1"/>
</dbReference>
<evidence type="ECO:0000256" key="7">
    <source>
        <dbReference type="ARBA" id="ARBA00022777"/>
    </source>
</evidence>
<dbReference type="Gene3D" id="3.40.50.10330">
    <property type="entry name" value="Probable inorganic polyphosphate/atp-NAD kinase, domain 1"/>
    <property type="match status" value="1"/>
</dbReference>
<evidence type="ECO:0000256" key="11">
    <source>
        <dbReference type="ARBA" id="ARBA00023209"/>
    </source>
</evidence>